<reference evidence="3 4" key="1">
    <citation type="submission" date="2023-10" db="EMBL/GenBank/DDBJ databases">
        <title>Noviherbaspirillum sp. CPCC 100848 genome assembly.</title>
        <authorList>
            <person name="Li X.Y."/>
            <person name="Fang X.M."/>
        </authorList>
    </citation>
    <scope>NUCLEOTIDE SEQUENCE [LARGE SCALE GENOMIC DNA]</scope>
    <source>
        <strain evidence="3 4">CPCC 100848</strain>
    </source>
</reference>
<dbReference type="Proteomes" id="UP001352263">
    <property type="component" value="Unassembled WGS sequence"/>
</dbReference>
<feature type="domain" description="pPIWI-RE three-gene island" evidence="2">
    <location>
        <begin position="81"/>
        <end position="221"/>
    </location>
</feature>
<dbReference type="Pfam" id="PF18154">
    <property type="entry name" value="pPIWI_RE_REase"/>
    <property type="match status" value="1"/>
</dbReference>
<feature type="domain" description="REase associating with pPIWI RE" evidence="1">
    <location>
        <begin position="320"/>
        <end position="433"/>
    </location>
</feature>
<dbReference type="EMBL" id="JAWIIV010000053">
    <property type="protein sequence ID" value="MEC4723412.1"/>
    <property type="molecule type" value="Genomic_DNA"/>
</dbReference>
<evidence type="ECO:0000259" key="2">
    <source>
        <dbReference type="Pfam" id="PF18156"/>
    </source>
</evidence>
<dbReference type="InterPro" id="IPR040828">
    <property type="entry name" value="pPIWI_RE_REase"/>
</dbReference>
<sequence>MAEAMAASFTALLNAVFDTSRHGWKTRAAKELGISRPRLDRYLAWEAEGDIDAIPAEIWDRLQRLNVSSQTPAAVMSVESMVRELARGLVELQEKVDEIGHILAPYPLPLRRGFNLAALLNIELGKFYPVNLIEFLVACQQPLYQWCPDYDGADAEEFGAVVLFESGSITEDCLRFVSASSVDEEHRYYETVMAACSTMAPADAQAFYVAWRRTVIDSPTVASRSVFLLDPVLRRHPADTIELVNQFYRPLLPIHCVDGKVPICPVSKVRVTRVNGVWTSESRDPLARQLLEQHGPQMLDYGPDMLELKRPARLFWALPGVTEVQLYEDVLALGYDAELWPQMDAVDLLIHHPTRPQHWAVDVKVHRSAIGLARSFKEYKAFKRHRLAIVVPDYLLEINRRYIEQFTRARRSGLRTEARILPGSDLLAELREAL</sequence>
<evidence type="ECO:0000259" key="1">
    <source>
        <dbReference type="Pfam" id="PF18154"/>
    </source>
</evidence>
<dbReference type="Pfam" id="PF18156">
    <property type="entry name" value="pPIWI_RE_Y"/>
    <property type="match status" value="1"/>
</dbReference>
<organism evidence="3 4">
    <name type="scientific">Noviherbaspirillum album</name>
    <dbReference type="NCBI Taxonomy" id="3080276"/>
    <lineage>
        <taxon>Bacteria</taxon>
        <taxon>Pseudomonadati</taxon>
        <taxon>Pseudomonadota</taxon>
        <taxon>Betaproteobacteria</taxon>
        <taxon>Burkholderiales</taxon>
        <taxon>Oxalobacteraceae</taxon>
        <taxon>Noviherbaspirillum</taxon>
    </lineage>
</organism>
<proteinExistence type="predicted"/>
<comment type="caution">
    <text evidence="3">The sequence shown here is derived from an EMBL/GenBank/DDBJ whole genome shotgun (WGS) entry which is preliminary data.</text>
</comment>
<accession>A0ABU6JIA8</accession>
<gene>
    <name evidence="3" type="ORF">RY831_30165</name>
</gene>
<protein>
    <submittedName>
        <fullName evidence="3">Uncharacterized protein</fullName>
    </submittedName>
</protein>
<keyword evidence="4" id="KW-1185">Reference proteome</keyword>
<name>A0ABU6JIA8_9BURK</name>
<evidence type="ECO:0000313" key="4">
    <source>
        <dbReference type="Proteomes" id="UP001352263"/>
    </source>
</evidence>
<evidence type="ECO:0000313" key="3">
    <source>
        <dbReference type="EMBL" id="MEC4723412.1"/>
    </source>
</evidence>
<dbReference type="InterPro" id="IPR041191">
    <property type="entry name" value="pPIWI_RE_Y"/>
</dbReference>